<gene>
    <name evidence="1" type="ORF">IFK94_03350</name>
</gene>
<reference evidence="1 2" key="1">
    <citation type="submission" date="2020-08" db="EMBL/GenBank/DDBJ databases">
        <title>Acidobacteriota in marine sediments use diverse sulfur dissimilation pathways.</title>
        <authorList>
            <person name="Wasmund K."/>
        </authorList>
    </citation>
    <scope>NUCLEOTIDE SEQUENCE [LARGE SCALE GENOMIC DNA]</scope>
    <source>
        <strain evidence="1">MAG AM4</strain>
    </source>
</reference>
<dbReference type="Proteomes" id="UP000648239">
    <property type="component" value="Unassembled WGS sequence"/>
</dbReference>
<organism evidence="1 2">
    <name type="scientific">Candidatus Polarisedimenticola svalbardensis</name>
    <dbReference type="NCBI Taxonomy" id="2886004"/>
    <lineage>
        <taxon>Bacteria</taxon>
        <taxon>Pseudomonadati</taxon>
        <taxon>Acidobacteriota</taxon>
        <taxon>Candidatus Polarisedimenticolia</taxon>
        <taxon>Candidatus Polarisedimenticolales</taxon>
        <taxon>Candidatus Polarisedimenticolaceae</taxon>
        <taxon>Candidatus Polarisedimenticola</taxon>
    </lineage>
</organism>
<name>A0A8J7CKG1_9BACT</name>
<sequence>MSSVNRIWAAFALVAVTALSGCGPKSGEVEQAIRDYCAAVQNEDLEQLTCLSTGAAATDPDQFHAWVESQYSEYLAGRDLGNVDVESGGIAMVKTFSIGHGTYYTVEQIRAVGDQSVEAILDLTFGYGSIDLSGLLPGTTFYVAGTPPGRVYGIVVPRYREQVEREVLTSMQLVWTLVRQPGEGGCDPAWTVHSVEAIEGSASTTRLEWLF</sequence>
<comment type="caution">
    <text evidence="1">The sequence shown here is derived from an EMBL/GenBank/DDBJ whole genome shotgun (WGS) entry which is preliminary data.</text>
</comment>
<dbReference type="EMBL" id="JACXWD010000006">
    <property type="protein sequence ID" value="MBD3867138.1"/>
    <property type="molecule type" value="Genomic_DNA"/>
</dbReference>
<protein>
    <recommendedName>
        <fullName evidence="3">Lipoprotein</fullName>
    </recommendedName>
</protein>
<accession>A0A8J7CKG1</accession>
<dbReference type="PROSITE" id="PS51257">
    <property type="entry name" value="PROKAR_LIPOPROTEIN"/>
    <property type="match status" value="1"/>
</dbReference>
<evidence type="ECO:0008006" key="3">
    <source>
        <dbReference type="Google" id="ProtNLM"/>
    </source>
</evidence>
<evidence type="ECO:0000313" key="2">
    <source>
        <dbReference type="Proteomes" id="UP000648239"/>
    </source>
</evidence>
<evidence type="ECO:0000313" key="1">
    <source>
        <dbReference type="EMBL" id="MBD3867138.1"/>
    </source>
</evidence>
<dbReference type="AlphaFoldDB" id="A0A8J7CKG1"/>
<proteinExistence type="predicted"/>